<feature type="transmembrane region" description="Helical" evidence="8">
    <location>
        <begin position="97"/>
        <end position="118"/>
    </location>
</feature>
<keyword evidence="11" id="KW-1185">Reference proteome</keyword>
<gene>
    <name evidence="10" type="ORF">ABA45_15520</name>
</gene>
<dbReference type="GO" id="GO:0005886">
    <property type="term" value="C:plasma membrane"/>
    <property type="evidence" value="ECO:0007669"/>
    <property type="project" value="UniProtKB-SubCell"/>
</dbReference>
<evidence type="ECO:0000259" key="9">
    <source>
        <dbReference type="PROSITE" id="PS50850"/>
    </source>
</evidence>
<keyword evidence="3 8" id="KW-0813">Transport</keyword>
<comment type="caution">
    <text evidence="8">Lacks conserved residue(s) required for the propagation of feature annotation.</text>
</comment>
<dbReference type="GO" id="GO:0042910">
    <property type="term" value="F:xenobiotic transmembrane transporter activity"/>
    <property type="evidence" value="ECO:0007669"/>
    <property type="project" value="InterPro"/>
</dbReference>
<evidence type="ECO:0000313" key="11">
    <source>
        <dbReference type="Proteomes" id="UP000036406"/>
    </source>
</evidence>
<dbReference type="GO" id="GO:1990961">
    <property type="term" value="P:xenobiotic detoxification by transmembrane export across the plasma membrane"/>
    <property type="evidence" value="ECO:0007669"/>
    <property type="project" value="InterPro"/>
</dbReference>
<dbReference type="PANTHER" id="PTHR23502:SF132">
    <property type="entry name" value="POLYAMINE TRANSPORTER 2-RELATED"/>
    <property type="match status" value="1"/>
</dbReference>
<keyword evidence="7 8" id="KW-0472">Membrane</keyword>
<proteinExistence type="inferred from homology"/>
<evidence type="ECO:0000256" key="5">
    <source>
        <dbReference type="ARBA" id="ARBA00022692"/>
    </source>
</evidence>
<dbReference type="AlphaFoldDB" id="A0A0H4I7I9"/>
<feature type="transmembrane region" description="Helical" evidence="8">
    <location>
        <begin position="333"/>
        <end position="352"/>
    </location>
</feature>
<feature type="transmembrane region" description="Helical" evidence="8">
    <location>
        <begin position="161"/>
        <end position="181"/>
    </location>
</feature>
<dbReference type="EMBL" id="CP011494">
    <property type="protein sequence ID" value="AKO53660.1"/>
    <property type="molecule type" value="Genomic_DNA"/>
</dbReference>
<dbReference type="KEGG" id="mpq:ABA45_15520"/>
<dbReference type="Gene3D" id="1.20.1720.10">
    <property type="entry name" value="Multidrug resistance protein D"/>
    <property type="match status" value="1"/>
</dbReference>
<evidence type="ECO:0000256" key="1">
    <source>
        <dbReference type="ARBA" id="ARBA00004651"/>
    </source>
</evidence>
<evidence type="ECO:0000256" key="7">
    <source>
        <dbReference type="ARBA" id="ARBA00023136"/>
    </source>
</evidence>
<dbReference type="CDD" id="cd17320">
    <property type="entry name" value="MFS_MdfA_MDR_like"/>
    <property type="match status" value="1"/>
</dbReference>
<dbReference type="Pfam" id="PF07690">
    <property type="entry name" value="MFS_1"/>
    <property type="match status" value="1"/>
</dbReference>
<dbReference type="PROSITE" id="PS50850">
    <property type="entry name" value="MFS"/>
    <property type="match status" value="1"/>
</dbReference>
<sequence length="412" mass="43806">MSQLQLAILLGMTVALGPLALDAYLPAFPQIAADLNVDHTDIGLTLSVYVGALGLSQLVGGPLSDRYGRQIILLGGLFVFAVAAAMVAQASSLNEMLGWRLVQGMGGAFCAVSVPAIVRDQFHGKDAARLFGLIGLVMFIAPAAAPTLGVILLALADWPAIFLMLTGYAVFLAVVLKLRLFRHLPAKERVKTPVSTLVTNYSLVLRHWVTMRFVAIQALCFSAMLVFITHASFIYQEWFGLSNTLFSALFAANIVLMASLNIVNRYLLRHFEAVSILRVSVLLQFIALLVLVALAWVGAPWWVTAGCIVTAVGFMGSIIPNNMANALEFFPHLGGTAAAMLGATQFTLAGAISAFSTTVVKESLLNVVIVMAVCSMLAAILAFGAPRAVRREVAKNEAAANAAVLPRPAAPN</sequence>
<comment type="similarity">
    <text evidence="2 8">Belongs to the major facilitator superfamily. Bcr/CmlA family.</text>
</comment>
<comment type="subcellular location">
    <subcellularLocation>
        <location evidence="8">Cell inner membrane</location>
        <topology evidence="8">Multi-pass membrane protein</topology>
    </subcellularLocation>
    <subcellularLocation>
        <location evidence="1">Cell membrane</location>
        <topology evidence="1">Multi-pass membrane protein</topology>
    </subcellularLocation>
</comment>
<evidence type="ECO:0000256" key="4">
    <source>
        <dbReference type="ARBA" id="ARBA00022475"/>
    </source>
</evidence>
<dbReference type="PATRIC" id="fig|330734.3.peg.3267"/>
<evidence type="ECO:0000256" key="2">
    <source>
        <dbReference type="ARBA" id="ARBA00006236"/>
    </source>
</evidence>
<dbReference type="NCBIfam" id="TIGR00710">
    <property type="entry name" value="efflux_Bcr_CflA"/>
    <property type="match status" value="1"/>
</dbReference>
<feature type="transmembrane region" description="Helical" evidence="8">
    <location>
        <begin position="241"/>
        <end position="263"/>
    </location>
</feature>
<feature type="transmembrane region" description="Helical" evidence="8">
    <location>
        <begin position="71"/>
        <end position="91"/>
    </location>
</feature>
<evidence type="ECO:0000256" key="3">
    <source>
        <dbReference type="ARBA" id="ARBA00022448"/>
    </source>
</evidence>
<keyword evidence="6 8" id="KW-1133">Transmembrane helix</keyword>
<protein>
    <recommendedName>
        <fullName evidence="8">Bcr/CflA family efflux transporter</fullName>
    </recommendedName>
</protein>
<feature type="transmembrane region" description="Helical" evidence="8">
    <location>
        <begin position="213"/>
        <end position="235"/>
    </location>
</feature>
<dbReference type="InterPro" id="IPR020846">
    <property type="entry name" value="MFS_dom"/>
</dbReference>
<keyword evidence="8" id="KW-0997">Cell inner membrane</keyword>
<evidence type="ECO:0000256" key="6">
    <source>
        <dbReference type="ARBA" id="ARBA00022989"/>
    </source>
</evidence>
<dbReference type="PANTHER" id="PTHR23502">
    <property type="entry name" value="MAJOR FACILITATOR SUPERFAMILY"/>
    <property type="match status" value="1"/>
</dbReference>
<accession>A0A0H4I7I9</accession>
<feature type="transmembrane region" description="Helical" evidence="8">
    <location>
        <begin position="46"/>
        <end position="64"/>
    </location>
</feature>
<feature type="transmembrane region" description="Helical" evidence="8">
    <location>
        <begin position="130"/>
        <end position="155"/>
    </location>
</feature>
<feature type="transmembrane region" description="Helical" evidence="8">
    <location>
        <begin position="364"/>
        <end position="385"/>
    </location>
</feature>
<organism evidence="10 11">
    <name type="scientific">Marinobacter psychrophilus</name>
    <dbReference type="NCBI Taxonomy" id="330734"/>
    <lineage>
        <taxon>Bacteria</taxon>
        <taxon>Pseudomonadati</taxon>
        <taxon>Pseudomonadota</taxon>
        <taxon>Gammaproteobacteria</taxon>
        <taxon>Pseudomonadales</taxon>
        <taxon>Marinobacteraceae</taxon>
        <taxon>Marinobacter</taxon>
    </lineage>
</organism>
<feature type="domain" description="Major facilitator superfamily (MFS) profile" evidence="9">
    <location>
        <begin position="1"/>
        <end position="390"/>
    </location>
</feature>
<dbReference type="InterPro" id="IPR004812">
    <property type="entry name" value="Efflux_drug-R_Bcr/CmlA"/>
</dbReference>
<feature type="transmembrane region" description="Helical" evidence="8">
    <location>
        <begin position="302"/>
        <end position="321"/>
    </location>
</feature>
<feature type="transmembrane region" description="Helical" evidence="8">
    <location>
        <begin position="275"/>
        <end position="296"/>
    </location>
</feature>
<dbReference type="Proteomes" id="UP000036406">
    <property type="component" value="Chromosome"/>
</dbReference>
<name>A0A0H4I7I9_9GAMM</name>
<evidence type="ECO:0000256" key="8">
    <source>
        <dbReference type="RuleBase" id="RU365088"/>
    </source>
</evidence>
<dbReference type="InterPro" id="IPR011701">
    <property type="entry name" value="MFS"/>
</dbReference>
<dbReference type="SUPFAM" id="SSF103473">
    <property type="entry name" value="MFS general substrate transporter"/>
    <property type="match status" value="1"/>
</dbReference>
<keyword evidence="4" id="KW-1003">Cell membrane</keyword>
<dbReference type="InterPro" id="IPR036259">
    <property type="entry name" value="MFS_trans_sf"/>
</dbReference>
<reference evidence="10 11" key="1">
    <citation type="submission" date="2015-05" db="EMBL/GenBank/DDBJ databases">
        <title>Complete genome of Marinobacter psychrophilus strain 20041T isolated from sea-ice of the Canadian Basin.</title>
        <authorList>
            <person name="Song L."/>
            <person name="Ren L."/>
            <person name="Yu Y."/>
            <person name="Wang X."/>
        </authorList>
    </citation>
    <scope>NUCLEOTIDE SEQUENCE [LARGE SCALE GENOMIC DNA]</scope>
    <source>
        <strain evidence="10 11">20041</strain>
    </source>
</reference>
<evidence type="ECO:0000313" key="10">
    <source>
        <dbReference type="EMBL" id="AKO53660.1"/>
    </source>
</evidence>
<keyword evidence="5 8" id="KW-0812">Transmembrane</keyword>
<dbReference type="RefSeq" id="WP_048387640.1">
    <property type="nucleotide sequence ID" value="NZ_CP011494.1"/>
</dbReference>